<dbReference type="Proteomes" id="UP000050331">
    <property type="component" value="Chromosome"/>
</dbReference>
<dbReference type="OrthoDB" id="2691759at2"/>
<dbReference type="AlphaFoldDB" id="A0A0U4F9T6"/>
<reference evidence="1 2" key="1">
    <citation type="submission" date="2016-01" db="EMBL/GenBank/DDBJ databases">
        <title>Complete genome sequence of strain Lentibacillus amyloliquefaciens LAM0015T isolated from saline sediment.</title>
        <authorList>
            <person name="Wang J.-L."/>
            <person name="He M.-X."/>
        </authorList>
    </citation>
    <scope>NUCLEOTIDE SEQUENCE [LARGE SCALE GENOMIC DNA]</scope>
    <source>
        <strain evidence="1 2">LAM0015</strain>
    </source>
</reference>
<evidence type="ECO:0008006" key="3">
    <source>
        <dbReference type="Google" id="ProtNLM"/>
    </source>
</evidence>
<dbReference type="RefSeq" id="WP_068446476.1">
    <property type="nucleotide sequence ID" value="NZ_CP013862.1"/>
</dbReference>
<evidence type="ECO:0000313" key="2">
    <source>
        <dbReference type="Proteomes" id="UP000050331"/>
    </source>
</evidence>
<sequence>MKVIAEQPYVKVQQQIEVTGKHYVEEDRTLYLYSDRILSKYHEFPIEIVWDISYRPVGPRGGLLYLHTNRGVNVYTVKESPERFIEAFREIIK</sequence>
<proteinExistence type="predicted"/>
<dbReference type="EMBL" id="CP013862">
    <property type="protein sequence ID" value="ALX49571.1"/>
    <property type="molecule type" value="Genomic_DNA"/>
</dbReference>
<evidence type="ECO:0000313" key="1">
    <source>
        <dbReference type="EMBL" id="ALX49571.1"/>
    </source>
</evidence>
<accession>A0A0U4F9T6</accession>
<organism evidence="1 2">
    <name type="scientific">Lentibacillus amyloliquefaciens</name>
    <dbReference type="NCBI Taxonomy" id="1472767"/>
    <lineage>
        <taxon>Bacteria</taxon>
        <taxon>Bacillati</taxon>
        <taxon>Bacillota</taxon>
        <taxon>Bacilli</taxon>
        <taxon>Bacillales</taxon>
        <taxon>Bacillaceae</taxon>
        <taxon>Lentibacillus</taxon>
    </lineage>
</organism>
<name>A0A0U4F9T6_9BACI</name>
<gene>
    <name evidence="1" type="ORF">AOX59_13955</name>
</gene>
<keyword evidence="2" id="KW-1185">Reference proteome</keyword>
<dbReference type="KEGG" id="lao:AOX59_13955"/>
<protein>
    <recommendedName>
        <fullName evidence="3">YokE-like PH domain-containing protein</fullName>
    </recommendedName>
</protein>
<dbReference type="STRING" id="1472767.AOX59_13955"/>